<evidence type="ECO:0000313" key="1">
    <source>
        <dbReference type="EMBL" id="NBN88617.1"/>
    </source>
</evidence>
<dbReference type="AlphaFoldDB" id="A0A964UZF4"/>
<gene>
    <name evidence="1" type="ORF">EBV32_05980</name>
</gene>
<evidence type="ECO:0000313" key="2">
    <source>
        <dbReference type="Proteomes" id="UP000713222"/>
    </source>
</evidence>
<comment type="caution">
    <text evidence="1">The sequence shown here is derived from an EMBL/GenBank/DDBJ whole genome shotgun (WGS) entry which is preliminary data.</text>
</comment>
<reference evidence="1" key="1">
    <citation type="submission" date="2018-10" db="EMBL/GenBank/DDBJ databases">
        <title>Iterative Subtractive Binning of Freshwater Chronoseries Metagenomes Recovers Nearly Complete Genomes from over Four Hundred Novel Species.</title>
        <authorList>
            <person name="Rodriguez-R L.M."/>
            <person name="Tsementzi D."/>
            <person name="Luo C."/>
            <person name="Konstantinidis K.T."/>
        </authorList>
    </citation>
    <scope>NUCLEOTIDE SEQUENCE</scope>
    <source>
        <strain evidence="1">WB7_6_001</strain>
    </source>
</reference>
<dbReference type="Proteomes" id="UP000713222">
    <property type="component" value="Unassembled WGS sequence"/>
</dbReference>
<organism evidence="1 2">
    <name type="scientific">Candidatus Fonsibacter lacus</name>
    <dbReference type="NCBI Taxonomy" id="2576439"/>
    <lineage>
        <taxon>Bacteria</taxon>
        <taxon>Pseudomonadati</taxon>
        <taxon>Pseudomonadota</taxon>
        <taxon>Alphaproteobacteria</taxon>
        <taxon>Candidatus Pelagibacterales</taxon>
        <taxon>Candidatus Pelagibacterales incertae sedis</taxon>
        <taxon>Candidatus Fonsibacter</taxon>
    </lineage>
</organism>
<name>A0A964UZF4_9PROT</name>
<dbReference type="EMBL" id="RGET01000196">
    <property type="protein sequence ID" value="NBN88617.1"/>
    <property type="molecule type" value="Genomic_DNA"/>
</dbReference>
<feature type="non-terminal residue" evidence="1">
    <location>
        <position position="203"/>
    </location>
</feature>
<accession>A0A964UZF4</accession>
<proteinExistence type="predicted"/>
<sequence length="203" mass="22303">MPQQPPRLASQQLVQGHLTFGALISYWRGRSRLSGNQMTAIASWGLGERSWLDSAVISRIENGRQARGCSLKNLLAFDAANAAIHLWQTKGAQACWGRYGPHTVWGVRDEWLSEAIWLPVPDQPQHPLEFSDFAEVLVGRTELPYLGTVSLGDGDAEAMSNRLSDLLNGLLTSSGLGPREGLKALLLAYPTKDPDRQSRLMAL</sequence>
<protein>
    <submittedName>
        <fullName evidence="1">Uncharacterized protein</fullName>
    </submittedName>
</protein>